<dbReference type="SUPFAM" id="SSF52200">
    <property type="entry name" value="Toll/Interleukin receptor TIR domain"/>
    <property type="match status" value="1"/>
</dbReference>
<dbReference type="PROSITE" id="PS50104">
    <property type="entry name" value="TIR"/>
    <property type="match status" value="1"/>
</dbReference>
<comment type="caution">
    <text evidence="4">The sequence shown here is derived from an EMBL/GenBank/DDBJ whole genome shotgun (WGS) entry which is preliminary data.</text>
</comment>
<gene>
    <name evidence="4" type="ORF">F3Y22_tig00110264pilonHSYRG00048</name>
</gene>
<organism evidence="4 5">
    <name type="scientific">Hibiscus syriacus</name>
    <name type="common">Rose of Sharon</name>
    <dbReference type="NCBI Taxonomy" id="106335"/>
    <lineage>
        <taxon>Eukaryota</taxon>
        <taxon>Viridiplantae</taxon>
        <taxon>Streptophyta</taxon>
        <taxon>Embryophyta</taxon>
        <taxon>Tracheophyta</taxon>
        <taxon>Spermatophyta</taxon>
        <taxon>Magnoliopsida</taxon>
        <taxon>eudicotyledons</taxon>
        <taxon>Gunneridae</taxon>
        <taxon>Pentapetalae</taxon>
        <taxon>rosids</taxon>
        <taxon>malvids</taxon>
        <taxon>Malvales</taxon>
        <taxon>Malvaceae</taxon>
        <taxon>Malvoideae</taxon>
        <taxon>Hibiscus</taxon>
    </lineage>
</organism>
<dbReference type="GO" id="GO:0007165">
    <property type="term" value="P:signal transduction"/>
    <property type="evidence" value="ECO:0007669"/>
    <property type="project" value="InterPro"/>
</dbReference>
<dbReference type="InterPro" id="IPR036390">
    <property type="entry name" value="WH_DNA-bd_sf"/>
</dbReference>
<dbReference type="PANTHER" id="PTHR11017">
    <property type="entry name" value="LEUCINE-RICH REPEAT-CONTAINING PROTEIN"/>
    <property type="match status" value="1"/>
</dbReference>
<protein>
    <recommendedName>
        <fullName evidence="3">TIR domain-containing protein</fullName>
    </recommendedName>
</protein>
<dbReference type="SUPFAM" id="SSF46785">
    <property type="entry name" value="Winged helix' DNA-binding domain"/>
    <property type="match status" value="1"/>
</dbReference>
<name>A0A6A3B8C2_HIBSY</name>
<dbReference type="Pfam" id="PF23282">
    <property type="entry name" value="WHD_ROQ1"/>
    <property type="match status" value="1"/>
</dbReference>
<keyword evidence="5" id="KW-1185">Reference proteome</keyword>
<evidence type="ECO:0000256" key="2">
    <source>
        <dbReference type="ARBA" id="ARBA00022821"/>
    </source>
</evidence>
<dbReference type="PANTHER" id="PTHR11017:SF479">
    <property type="entry name" value="DISEASE RESISTANCE PROTEIN (TIR-NBS-LRR CLASS) FAMILY"/>
    <property type="match status" value="1"/>
</dbReference>
<sequence>MNVFFDEEKLEKGVQLSHSLSQAIAACNISIIVWSANYASSKSYLAELSYIMVMGRKVSQQHTALPIFYHVDPSDVRNLGGSFRTSFEEHEPNRPLDEVKRWKAAFVDIGKLKGWHIDGGKSDRKDWESEVDKLKEYAQPKILQILKSSYEGLDELEKNIFLDIACFFNWEHKDTVETILSGYYKGVVSGINNLVDKCLLDVGYFGSISMHDMLEEMGKDVIHQESKDTGKRGRIWNPKDVNQVLRYNKVSVNCI</sequence>
<dbReference type="InterPro" id="IPR000157">
    <property type="entry name" value="TIR_dom"/>
</dbReference>
<dbReference type="Pfam" id="PF01582">
    <property type="entry name" value="TIR"/>
    <property type="match status" value="1"/>
</dbReference>
<dbReference type="InterPro" id="IPR035897">
    <property type="entry name" value="Toll_tir_struct_dom_sf"/>
</dbReference>
<keyword evidence="2" id="KW-0611">Plant defense</keyword>
<dbReference type="Gene3D" id="3.40.50.10140">
    <property type="entry name" value="Toll/interleukin-1 receptor homology (TIR) domain"/>
    <property type="match status" value="1"/>
</dbReference>
<evidence type="ECO:0000313" key="4">
    <source>
        <dbReference type="EMBL" id="KAE8712028.1"/>
    </source>
</evidence>
<keyword evidence="1" id="KW-0677">Repeat</keyword>
<proteinExistence type="predicted"/>
<evidence type="ECO:0000259" key="3">
    <source>
        <dbReference type="PROSITE" id="PS50104"/>
    </source>
</evidence>
<dbReference type="SMART" id="SM00255">
    <property type="entry name" value="TIR"/>
    <property type="match status" value="1"/>
</dbReference>
<feature type="domain" description="TIR" evidence="3">
    <location>
        <begin position="1"/>
        <end position="145"/>
    </location>
</feature>
<dbReference type="GO" id="GO:0006952">
    <property type="term" value="P:defense response"/>
    <property type="evidence" value="ECO:0007669"/>
    <property type="project" value="UniProtKB-KW"/>
</dbReference>
<accession>A0A6A3B8C2</accession>
<dbReference type="Proteomes" id="UP000436088">
    <property type="component" value="Unassembled WGS sequence"/>
</dbReference>
<evidence type="ECO:0000313" key="5">
    <source>
        <dbReference type="Proteomes" id="UP000436088"/>
    </source>
</evidence>
<evidence type="ECO:0000256" key="1">
    <source>
        <dbReference type="ARBA" id="ARBA00022737"/>
    </source>
</evidence>
<dbReference type="InterPro" id="IPR044974">
    <property type="entry name" value="Disease_R_plants"/>
</dbReference>
<reference evidence="4" key="1">
    <citation type="submission" date="2019-09" db="EMBL/GenBank/DDBJ databases">
        <title>Draft genome information of white flower Hibiscus syriacus.</title>
        <authorList>
            <person name="Kim Y.-M."/>
        </authorList>
    </citation>
    <scope>NUCLEOTIDE SEQUENCE [LARGE SCALE GENOMIC DNA]</scope>
    <source>
        <strain evidence="4">YM2019G1</strain>
    </source>
</reference>
<dbReference type="AlphaFoldDB" id="A0A6A3B8C2"/>
<dbReference type="EMBL" id="VEPZ02000902">
    <property type="protein sequence ID" value="KAE8712028.1"/>
    <property type="molecule type" value="Genomic_DNA"/>
</dbReference>
<dbReference type="InterPro" id="IPR058192">
    <property type="entry name" value="WHD_ROQ1-like"/>
</dbReference>